<proteinExistence type="predicted"/>
<dbReference type="InterPro" id="IPR050167">
    <property type="entry name" value="Ser_Thr_protein_kinase"/>
</dbReference>
<sequence>MSFLHKKHIVHRDLKPSNILLDDDFQPHIIDFGLSKFLEKGKPTSSIQPVGTRIYMSPETIKNSIYNEKTDVYSFGILMYEVVTNKIPYSNINGMTEYAFNFEVIEKNERPIFDESIKESIKNLIQLCWSKNPDERPTFEELFNKLAFNDENWIIDVYEGNESENEYDINKYFLDGVDTEEVLSYAESIQDASPIDEIKEENEKLKIQLKRLQEKNQAHTKLFDKLESQNKIQAKQIKKLKEENEIQNKQILSIEKVTTFSGFNALQFISQMELITNIINNIENDQITECLKNVFNILKYLKSLKADENGHYIELLNADNNEIMVNGEKLEKIRLLKDATNILFQEGSSRFDYFINLYIIIL</sequence>
<dbReference type="SUPFAM" id="SSF56112">
    <property type="entry name" value="Protein kinase-like (PK-like)"/>
    <property type="match status" value="1"/>
</dbReference>
<keyword evidence="1" id="KW-0175">Coiled coil</keyword>
<dbReference type="Gene3D" id="1.10.510.10">
    <property type="entry name" value="Transferase(Phosphotransferase) domain 1"/>
    <property type="match status" value="1"/>
</dbReference>
<dbReference type="PROSITE" id="PS50011">
    <property type="entry name" value="PROTEIN_KINASE_DOM"/>
    <property type="match status" value="1"/>
</dbReference>
<dbReference type="SMART" id="SM00220">
    <property type="entry name" value="S_TKc"/>
    <property type="match status" value="1"/>
</dbReference>
<evidence type="ECO:0000313" key="4">
    <source>
        <dbReference type="Proteomes" id="UP001470230"/>
    </source>
</evidence>
<dbReference type="Pfam" id="PF00069">
    <property type="entry name" value="Pkinase"/>
    <property type="match status" value="1"/>
</dbReference>
<evidence type="ECO:0000256" key="1">
    <source>
        <dbReference type="SAM" id="Coils"/>
    </source>
</evidence>
<organism evidence="3 4">
    <name type="scientific">Tritrichomonas musculus</name>
    <dbReference type="NCBI Taxonomy" id="1915356"/>
    <lineage>
        <taxon>Eukaryota</taxon>
        <taxon>Metamonada</taxon>
        <taxon>Parabasalia</taxon>
        <taxon>Tritrichomonadida</taxon>
        <taxon>Tritrichomonadidae</taxon>
        <taxon>Tritrichomonas</taxon>
    </lineage>
</organism>
<reference evidence="3 4" key="1">
    <citation type="submission" date="2024-04" db="EMBL/GenBank/DDBJ databases">
        <title>Tritrichomonas musculus Genome.</title>
        <authorList>
            <person name="Alves-Ferreira E."/>
            <person name="Grigg M."/>
            <person name="Lorenzi H."/>
            <person name="Galac M."/>
        </authorList>
    </citation>
    <scope>NUCLEOTIDE SEQUENCE [LARGE SCALE GENOMIC DNA]</scope>
    <source>
        <strain evidence="3 4">EAF2021</strain>
    </source>
</reference>
<dbReference type="InterPro" id="IPR000719">
    <property type="entry name" value="Prot_kinase_dom"/>
</dbReference>
<accession>A0ABR2HHK3</accession>
<dbReference type="EMBL" id="JAPFFF010000028">
    <property type="protein sequence ID" value="KAK8846981.1"/>
    <property type="molecule type" value="Genomic_DNA"/>
</dbReference>
<dbReference type="PANTHER" id="PTHR23257">
    <property type="entry name" value="SERINE-THREONINE PROTEIN KINASE"/>
    <property type="match status" value="1"/>
</dbReference>
<dbReference type="PRINTS" id="PR00109">
    <property type="entry name" value="TYRKINASE"/>
</dbReference>
<dbReference type="InterPro" id="IPR008271">
    <property type="entry name" value="Ser/Thr_kinase_AS"/>
</dbReference>
<feature type="domain" description="Protein kinase" evidence="2">
    <location>
        <begin position="1"/>
        <end position="154"/>
    </location>
</feature>
<evidence type="ECO:0000259" key="2">
    <source>
        <dbReference type="PROSITE" id="PS50011"/>
    </source>
</evidence>
<name>A0ABR2HHK3_9EUKA</name>
<feature type="coiled-coil region" evidence="1">
    <location>
        <begin position="195"/>
        <end position="257"/>
    </location>
</feature>
<keyword evidence="4" id="KW-1185">Reference proteome</keyword>
<evidence type="ECO:0000313" key="3">
    <source>
        <dbReference type="EMBL" id="KAK8846981.1"/>
    </source>
</evidence>
<dbReference type="PROSITE" id="PS00108">
    <property type="entry name" value="PROTEIN_KINASE_ST"/>
    <property type="match status" value="1"/>
</dbReference>
<gene>
    <name evidence="3" type="ORF">M9Y10_019555</name>
</gene>
<dbReference type="InterPro" id="IPR001245">
    <property type="entry name" value="Ser-Thr/Tyr_kinase_cat_dom"/>
</dbReference>
<comment type="caution">
    <text evidence="3">The sequence shown here is derived from an EMBL/GenBank/DDBJ whole genome shotgun (WGS) entry which is preliminary data.</text>
</comment>
<protein>
    <recommendedName>
        <fullName evidence="2">Protein kinase domain-containing protein</fullName>
    </recommendedName>
</protein>
<dbReference type="Proteomes" id="UP001470230">
    <property type="component" value="Unassembled WGS sequence"/>
</dbReference>
<dbReference type="InterPro" id="IPR011009">
    <property type="entry name" value="Kinase-like_dom_sf"/>
</dbReference>